<reference evidence="1 2" key="1">
    <citation type="journal article" date="2022" name="bioRxiv">
        <title>The genome of the oomycete Peronosclerospora sorghi, a cosmopolitan pathogen of maize and sorghum, is inflated with dispersed pseudogenes.</title>
        <authorList>
            <person name="Fletcher K."/>
            <person name="Martin F."/>
            <person name="Isakeit T."/>
            <person name="Cavanaugh K."/>
            <person name="Magill C."/>
            <person name="Michelmore R."/>
        </authorList>
    </citation>
    <scope>NUCLEOTIDE SEQUENCE [LARGE SCALE GENOMIC DNA]</scope>
    <source>
        <strain evidence="1">P6</strain>
    </source>
</reference>
<sequence length="255" mass="28271">MVLFEVVAVAACLCFRSVTTSTTKFVEEKASRVDCYTTRANFPEPTEELCLAQGCCLKSLENGGISCAFPDSKTPIAKECANVPKVLRMACSNPRFASLKVLEDADTCGRVGCCFDDGECFQPMAKGYELLNLDKTTDGWSGTLALQHESHGPFGNNLALLELNLVRLSANQARIHITDPEFPRYEVPYMPVRRQEENADEEEDFSSSFYATSVRSSGHTSVEVLFNSTPPEKEEDGARFSGLLFESQFIEFRHS</sequence>
<evidence type="ECO:0000313" key="1">
    <source>
        <dbReference type="EMBL" id="KAI9919383.1"/>
    </source>
</evidence>
<keyword evidence="2" id="KW-1185">Reference proteome</keyword>
<gene>
    <name evidence="1" type="ORF">PsorP6_017505</name>
</gene>
<organism evidence="1 2">
    <name type="scientific">Peronosclerospora sorghi</name>
    <dbReference type="NCBI Taxonomy" id="230839"/>
    <lineage>
        <taxon>Eukaryota</taxon>
        <taxon>Sar</taxon>
        <taxon>Stramenopiles</taxon>
        <taxon>Oomycota</taxon>
        <taxon>Peronosporomycetes</taxon>
        <taxon>Peronosporales</taxon>
        <taxon>Peronosporaceae</taxon>
        <taxon>Peronosclerospora</taxon>
    </lineage>
</organism>
<evidence type="ECO:0000313" key="2">
    <source>
        <dbReference type="Proteomes" id="UP001163321"/>
    </source>
</evidence>
<comment type="caution">
    <text evidence="1">The sequence shown here is derived from an EMBL/GenBank/DDBJ whole genome shotgun (WGS) entry which is preliminary data.</text>
</comment>
<dbReference type="Proteomes" id="UP001163321">
    <property type="component" value="Chromosome 11"/>
</dbReference>
<dbReference type="EMBL" id="CM047590">
    <property type="protein sequence ID" value="KAI9919383.1"/>
    <property type="molecule type" value="Genomic_DNA"/>
</dbReference>
<name>A0ACC0WNA5_9STRA</name>
<protein>
    <submittedName>
        <fullName evidence="1">Uncharacterized protein</fullName>
    </submittedName>
</protein>
<proteinExistence type="predicted"/>
<accession>A0ACC0WNA5</accession>